<comment type="caution">
    <text evidence="1">The sequence shown here is derived from an EMBL/GenBank/DDBJ whole genome shotgun (WGS) entry which is preliminary data.</text>
</comment>
<accession>A0ABQ9ST37</accession>
<dbReference type="EMBL" id="MOPA01000004">
    <property type="protein sequence ID" value="KAK1542686.1"/>
    <property type="molecule type" value="Genomic_DNA"/>
</dbReference>
<dbReference type="RefSeq" id="XP_060351813.1">
    <property type="nucleotide sequence ID" value="XM_060490347.1"/>
</dbReference>
<evidence type="ECO:0000313" key="1">
    <source>
        <dbReference type="EMBL" id="KAK1542686.1"/>
    </source>
</evidence>
<proteinExistence type="predicted"/>
<dbReference type="Proteomes" id="UP001241169">
    <property type="component" value="Unassembled WGS sequence"/>
</dbReference>
<keyword evidence="2" id="KW-1185">Reference proteome</keyword>
<protein>
    <submittedName>
        <fullName evidence="1">Uncharacterized protein</fullName>
    </submittedName>
</protein>
<name>A0ABQ9ST37_9PEZI</name>
<gene>
    <name evidence="1" type="ORF">CPAR01_06073</name>
</gene>
<evidence type="ECO:0000313" key="2">
    <source>
        <dbReference type="Proteomes" id="UP001241169"/>
    </source>
</evidence>
<reference evidence="1 2" key="1">
    <citation type="submission" date="2016-10" db="EMBL/GenBank/DDBJ databases">
        <title>The genome sequence of Colletotrichum fioriniae PJ7.</title>
        <authorList>
            <person name="Baroncelli R."/>
        </authorList>
    </citation>
    <scope>NUCLEOTIDE SEQUENCE [LARGE SCALE GENOMIC DNA]</scope>
    <source>
        <strain evidence="1 2">IMI 384185</strain>
    </source>
</reference>
<dbReference type="GeneID" id="85374246"/>
<organism evidence="1 2">
    <name type="scientific">Colletotrichum paranaense</name>
    <dbReference type="NCBI Taxonomy" id="1914294"/>
    <lineage>
        <taxon>Eukaryota</taxon>
        <taxon>Fungi</taxon>
        <taxon>Dikarya</taxon>
        <taxon>Ascomycota</taxon>
        <taxon>Pezizomycotina</taxon>
        <taxon>Sordariomycetes</taxon>
        <taxon>Hypocreomycetidae</taxon>
        <taxon>Glomerellales</taxon>
        <taxon>Glomerellaceae</taxon>
        <taxon>Colletotrichum</taxon>
        <taxon>Colletotrichum acutatum species complex</taxon>
    </lineage>
</organism>
<sequence length="87" mass="9767">MGTRRLSEVRNWRGRTELSRGGRRVRPKDSGCSGDTWTRYVGTYLRLCAISPLGSLPSLPLPYLAANVGRQVHWDETAKNCLVDFGM</sequence>